<feature type="compositionally biased region" description="Low complexity" evidence="1">
    <location>
        <begin position="56"/>
        <end position="70"/>
    </location>
</feature>
<keyword evidence="3" id="KW-1185">Reference proteome</keyword>
<dbReference type="OrthoDB" id="4151037at2759"/>
<dbReference type="Proteomes" id="UP000078343">
    <property type="component" value="Unassembled WGS sequence"/>
</dbReference>
<feature type="compositionally biased region" description="Polar residues" evidence="1">
    <location>
        <begin position="682"/>
        <end position="707"/>
    </location>
</feature>
<feature type="region of interest" description="Disordered" evidence="1">
    <location>
        <begin position="16"/>
        <end position="125"/>
    </location>
</feature>
<feature type="region of interest" description="Disordered" evidence="1">
    <location>
        <begin position="846"/>
        <end position="868"/>
    </location>
</feature>
<protein>
    <submittedName>
        <fullName evidence="2">Uncharacterized protein</fullName>
    </submittedName>
</protein>
<proteinExistence type="predicted"/>
<feature type="region of interest" description="Disordered" evidence="1">
    <location>
        <begin position="207"/>
        <end position="267"/>
    </location>
</feature>
<evidence type="ECO:0000313" key="2">
    <source>
        <dbReference type="EMBL" id="OAP60965.1"/>
    </source>
</evidence>
<feature type="region of interest" description="Disordered" evidence="1">
    <location>
        <begin position="287"/>
        <end position="308"/>
    </location>
</feature>
<evidence type="ECO:0000256" key="1">
    <source>
        <dbReference type="SAM" id="MobiDB-lite"/>
    </source>
</evidence>
<dbReference type="RefSeq" id="XP_018694332.1">
    <property type="nucleotide sequence ID" value="XM_018837479.1"/>
</dbReference>
<feature type="compositionally biased region" description="Polar residues" evidence="1">
    <location>
        <begin position="569"/>
        <end position="584"/>
    </location>
</feature>
<gene>
    <name evidence="2" type="ORF">AYL99_05967</name>
</gene>
<feature type="region of interest" description="Disordered" evidence="1">
    <location>
        <begin position="532"/>
        <end position="584"/>
    </location>
</feature>
<feature type="region of interest" description="Disordered" evidence="1">
    <location>
        <begin position="596"/>
        <end position="649"/>
    </location>
</feature>
<accession>A0A178ZPN2</accession>
<feature type="region of interest" description="Disordered" evidence="1">
    <location>
        <begin position="681"/>
        <end position="753"/>
    </location>
</feature>
<dbReference type="AlphaFoldDB" id="A0A178ZPN2"/>
<comment type="caution">
    <text evidence="2">The sequence shown here is derived from an EMBL/GenBank/DDBJ whole genome shotgun (WGS) entry which is preliminary data.</text>
</comment>
<sequence>MPSKYSHSVVLANYSRRGIISLPNDEKPENQKAFRAPRILPGKPPPHEPIFSDYPGARASSGSSYQARSSTWQPRFPGRRLSKGQRNSRPGGTPTSQRCPQDEVSNNIRVKGTADGTRPHTSERKIILDSETEGTVNGVRTEDFWLRNSDPSNAELPTGSRLTSPFDERWGLALQCDLSGVKTEAIAHTNKGILKRDKKLLSPVAARKYESGRGSRVAVQPPDADDQPLHRQPRARQHDDAVPLLSARDSNVLPRTPEIGDAVHSRRHPIPRKIVQYSDTRHHVPVLDAADQISKPQKPRRPPLSRANTSFIDMSDDEISNKSRGHTPHTSIGKSPSTYTLISEIEVPDSTILNRADDLHGLHGGVAFGTRQGSRNRLEKVPTWKAGLAEPQVQRRPVSMGSNPFETTALPKRAALHRRQTDEPIRHSVSRSPVLESRSLSWLLLDVGLNNQMKDDRYDEAQNFPQVTLQLPKSEARAKVSNASLRSRATLPSHPEFEPTEADLSKFMDGNDKGKANINNAMKNASFQRHDDSVNVYPPQHDSNGKPSTPLRPPQSGGGGEEPRWLPNSARSEPTSAGSVSRHQHTFSNITSCSVVPETQSQPQPGAKSLASSGHLKLKSTLKSEEEMRMKIPTPIPSPATSSMSPEMSGRRMVWSSSGLVHQASRPANIPEFGVPSLFRSGDQTTDIHGQTTSRSASQLGSNTPQNRKAGPETIRKQVSFPRFPKMASGPPQARDAAPASTMERHQRDDGDDWIFPTVPVSELAASRACLLDLMTTDVEAESRLESRLKSKPSNTWHEQSPNLGRQYQSLPSQIGHSGDMDDIVSLFSNDHEISSDVRDYAHQQVTAGDERDDPDAALPPPDISRYRADRTSSWNRQFRRSEASLTALPRIASTNVSINRLSRAKREDATQPLFWAWNVNRPAPLSVRADIHQEREEKRPRMRTGMKELWGRLRRCIES</sequence>
<dbReference type="EMBL" id="LVYI01000004">
    <property type="protein sequence ID" value="OAP60965.1"/>
    <property type="molecule type" value="Genomic_DNA"/>
</dbReference>
<name>A0A178ZPN2_9EURO</name>
<feature type="compositionally biased region" description="Basic and acidic residues" evidence="1">
    <location>
        <begin position="503"/>
        <end position="515"/>
    </location>
</feature>
<reference evidence="2 3" key="1">
    <citation type="submission" date="2016-04" db="EMBL/GenBank/DDBJ databases">
        <title>Draft genome of Fonsecaea erecta CBS 125763.</title>
        <authorList>
            <person name="Weiss V.A."/>
            <person name="Vicente V.A."/>
            <person name="Raittz R.T."/>
            <person name="Moreno L.F."/>
            <person name="De Souza E.M."/>
            <person name="Pedrosa F.O."/>
            <person name="Steffens M.B."/>
            <person name="Faoro H."/>
            <person name="Tadra-Sfeir M.Z."/>
            <person name="Najafzadeh M.J."/>
            <person name="Felipe M.S."/>
            <person name="Teixeira M."/>
            <person name="Sun J."/>
            <person name="Xi L."/>
            <person name="Gomes R."/>
            <person name="De Azevedo C.M."/>
            <person name="Salgado C.G."/>
            <person name="Da Silva M.B."/>
            <person name="Nascimento M.F."/>
            <person name="Queiroz-Telles F."/>
            <person name="Attili D.S."/>
            <person name="Gorbushina A."/>
        </authorList>
    </citation>
    <scope>NUCLEOTIDE SEQUENCE [LARGE SCALE GENOMIC DNA]</scope>
    <source>
        <strain evidence="2 3">CBS 125763</strain>
    </source>
</reference>
<feature type="compositionally biased region" description="Polar residues" evidence="1">
    <location>
        <begin position="84"/>
        <end position="108"/>
    </location>
</feature>
<dbReference type="GeneID" id="30010135"/>
<feature type="region of interest" description="Disordered" evidence="1">
    <location>
        <begin position="785"/>
        <end position="816"/>
    </location>
</feature>
<evidence type="ECO:0000313" key="3">
    <source>
        <dbReference type="Proteomes" id="UP000078343"/>
    </source>
</evidence>
<organism evidence="2 3">
    <name type="scientific">Fonsecaea erecta</name>
    <dbReference type="NCBI Taxonomy" id="1367422"/>
    <lineage>
        <taxon>Eukaryota</taxon>
        <taxon>Fungi</taxon>
        <taxon>Dikarya</taxon>
        <taxon>Ascomycota</taxon>
        <taxon>Pezizomycotina</taxon>
        <taxon>Eurotiomycetes</taxon>
        <taxon>Chaetothyriomycetidae</taxon>
        <taxon>Chaetothyriales</taxon>
        <taxon>Herpotrichiellaceae</taxon>
        <taxon>Fonsecaea</taxon>
    </lineage>
</organism>
<feature type="region of interest" description="Disordered" evidence="1">
    <location>
        <begin position="480"/>
        <end position="518"/>
    </location>
</feature>
<feature type="compositionally biased region" description="Polar residues" evidence="1">
    <location>
        <begin position="792"/>
        <end position="816"/>
    </location>
</feature>